<dbReference type="EMBL" id="GBRH01260876">
    <property type="protein sequence ID" value="JAD37019.1"/>
    <property type="molecule type" value="Transcribed_RNA"/>
</dbReference>
<dbReference type="AlphaFoldDB" id="A0A0A8ZC99"/>
<reference evidence="1" key="1">
    <citation type="submission" date="2014-09" db="EMBL/GenBank/DDBJ databases">
        <authorList>
            <person name="Magalhaes I.L.F."/>
            <person name="Oliveira U."/>
            <person name="Santos F.R."/>
            <person name="Vidigal T.H.D.A."/>
            <person name="Brescovit A.D."/>
            <person name="Santos A.J."/>
        </authorList>
    </citation>
    <scope>NUCLEOTIDE SEQUENCE</scope>
    <source>
        <tissue evidence="1">Shoot tissue taken approximately 20 cm above the soil surface</tissue>
    </source>
</reference>
<name>A0A0A8ZC99_ARUDO</name>
<evidence type="ECO:0000313" key="1">
    <source>
        <dbReference type="EMBL" id="JAD37019.1"/>
    </source>
</evidence>
<protein>
    <submittedName>
        <fullName evidence="1">Uncharacterized protein</fullName>
    </submittedName>
</protein>
<accession>A0A0A8ZC99</accession>
<sequence length="23" mass="2651">MNKPVYQHAQGSVKCLSLNTYLR</sequence>
<organism evidence="1">
    <name type="scientific">Arundo donax</name>
    <name type="common">Giant reed</name>
    <name type="synonym">Donax arundinaceus</name>
    <dbReference type="NCBI Taxonomy" id="35708"/>
    <lineage>
        <taxon>Eukaryota</taxon>
        <taxon>Viridiplantae</taxon>
        <taxon>Streptophyta</taxon>
        <taxon>Embryophyta</taxon>
        <taxon>Tracheophyta</taxon>
        <taxon>Spermatophyta</taxon>
        <taxon>Magnoliopsida</taxon>
        <taxon>Liliopsida</taxon>
        <taxon>Poales</taxon>
        <taxon>Poaceae</taxon>
        <taxon>PACMAD clade</taxon>
        <taxon>Arundinoideae</taxon>
        <taxon>Arundineae</taxon>
        <taxon>Arundo</taxon>
    </lineage>
</organism>
<proteinExistence type="predicted"/>
<reference evidence="1" key="2">
    <citation type="journal article" date="2015" name="Data Brief">
        <title>Shoot transcriptome of the giant reed, Arundo donax.</title>
        <authorList>
            <person name="Barrero R.A."/>
            <person name="Guerrero F.D."/>
            <person name="Moolhuijzen P."/>
            <person name="Goolsby J.A."/>
            <person name="Tidwell J."/>
            <person name="Bellgard S.E."/>
            <person name="Bellgard M.I."/>
        </authorList>
    </citation>
    <scope>NUCLEOTIDE SEQUENCE</scope>
    <source>
        <tissue evidence="1">Shoot tissue taken approximately 20 cm above the soil surface</tissue>
    </source>
</reference>